<comment type="caution">
    <text evidence="2">The sequence shown here is derived from an EMBL/GenBank/DDBJ whole genome shotgun (WGS) entry which is preliminary data.</text>
</comment>
<feature type="region of interest" description="Disordered" evidence="1">
    <location>
        <begin position="195"/>
        <end position="217"/>
    </location>
</feature>
<protein>
    <submittedName>
        <fullName evidence="2">Uncharacterized protein</fullName>
    </submittedName>
</protein>
<name>A0AAV9ULX5_9PEZI</name>
<organism evidence="2 3">
    <name type="scientific">Orbilia brochopaga</name>
    <dbReference type="NCBI Taxonomy" id="3140254"/>
    <lineage>
        <taxon>Eukaryota</taxon>
        <taxon>Fungi</taxon>
        <taxon>Dikarya</taxon>
        <taxon>Ascomycota</taxon>
        <taxon>Pezizomycotina</taxon>
        <taxon>Orbiliomycetes</taxon>
        <taxon>Orbiliales</taxon>
        <taxon>Orbiliaceae</taxon>
        <taxon>Orbilia</taxon>
    </lineage>
</organism>
<feature type="region of interest" description="Disordered" evidence="1">
    <location>
        <begin position="102"/>
        <end position="125"/>
    </location>
</feature>
<reference evidence="2 3" key="1">
    <citation type="submission" date="2019-10" db="EMBL/GenBank/DDBJ databases">
        <authorList>
            <person name="Palmer J.M."/>
        </authorList>
    </citation>
    <scope>NUCLEOTIDE SEQUENCE [LARGE SCALE GENOMIC DNA]</scope>
    <source>
        <strain evidence="2 3">TWF696</strain>
    </source>
</reference>
<gene>
    <name evidence="2" type="ORF">TWF696_008006</name>
</gene>
<feature type="region of interest" description="Disordered" evidence="1">
    <location>
        <begin position="289"/>
        <end position="310"/>
    </location>
</feature>
<evidence type="ECO:0000313" key="3">
    <source>
        <dbReference type="Proteomes" id="UP001375240"/>
    </source>
</evidence>
<proteinExistence type="predicted"/>
<dbReference type="EMBL" id="JAVHNQ010000006">
    <property type="protein sequence ID" value="KAK6344367.1"/>
    <property type="molecule type" value="Genomic_DNA"/>
</dbReference>
<dbReference type="AlphaFoldDB" id="A0AAV9ULX5"/>
<keyword evidence="3" id="KW-1185">Reference proteome</keyword>
<evidence type="ECO:0000256" key="1">
    <source>
        <dbReference type="SAM" id="MobiDB-lite"/>
    </source>
</evidence>
<accession>A0AAV9ULX5</accession>
<evidence type="ECO:0000313" key="2">
    <source>
        <dbReference type="EMBL" id="KAK6344367.1"/>
    </source>
</evidence>
<feature type="compositionally biased region" description="Low complexity" evidence="1">
    <location>
        <begin position="103"/>
        <end position="120"/>
    </location>
</feature>
<sequence>MSQNANAELPILPAVEQALRPFIKSPAEITLTRRHLSSTLDTLIAASASQTQSLTAQRAARCLTGTRKAYYSAAVENLRLRKQWAELVSDITLPVAPDAQVPSIASSSSTSHGGHSRAGSFAQSHSRAGSINRLSVVEKDPSEWTAVYDQVLELRRVFSQLTVLSKYQQRITALAQSRERPLPAVFADYAQRMPPVPPGGPLAGKEQGSTPGGAGGGWDEEVLLPLEKAVVDAQKRLQTEKEMLVEAKAMVARQGVELATLPDEVRTAGMVAAKEELEVWLDEQLRLAGEGSGTPRKEKREPSLTGGYVEDGKFDMDEKLGEIKRVYESYVTSREKLLHAFLLAIQPVKKEVIPPKTAKDRGGGGAAGGASAGKNEIPALLGVMDELGHWKARMDELTELMKGMKEGSVNAARDLEITMGKLHSESQLLENYGRGGVTISRRGSVSGDASPFQSSIELAKAWEQAAEEAERAVREEVGRDTVHAKEKLAEVDELIEQLKNILPDEASASRRDRKDVRWRGLRGNVGFDDDL</sequence>
<dbReference type="Proteomes" id="UP001375240">
    <property type="component" value="Unassembled WGS sequence"/>
</dbReference>